<dbReference type="AlphaFoldDB" id="A0A8H5FBR2"/>
<dbReference type="EMBL" id="JAACJJ010000001">
    <property type="protein sequence ID" value="KAF5330732.1"/>
    <property type="molecule type" value="Genomic_DNA"/>
</dbReference>
<dbReference type="InterPro" id="IPR049317">
    <property type="entry name" value="GCIP-like_N"/>
</dbReference>
<comment type="caution">
    <text evidence="9">The sequence shown here is derived from an EMBL/GenBank/DDBJ whole genome shotgun (WGS) entry which is preliminary data.</text>
</comment>
<comment type="similarity">
    <text evidence="3">Belongs to the CCNDBP1 family.</text>
</comment>
<feature type="domain" description="Cyclin-D1-binding protein 1-like C-terminal" evidence="8">
    <location>
        <begin position="248"/>
        <end position="348"/>
    </location>
</feature>
<dbReference type="InterPro" id="IPR026907">
    <property type="entry name" value="GCIP-like"/>
</dbReference>
<dbReference type="PANTHER" id="PTHR15492:SF1">
    <property type="entry name" value="CYCLIN-D1-BINDING PROTEIN 1"/>
    <property type="match status" value="1"/>
</dbReference>
<keyword evidence="6" id="KW-0131">Cell cycle</keyword>
<keyword evidence="5" id="KW-0539">Nucleus</keyword>
<accession>A0A8H5FBR2</accession>
<dbReference type="Proteomes" id="UP000567179">
    <property type="component" value="Unassembled WGS sequence"/>
</dbReference>
<feature type="domain" description="Cyclin-D1-binding protein 1-like N-terminal" evidence="7">
    <location>
        <begin position="92"/>
        <end position="232"/>
    </location>
</feature>
<evidence type="ECO:0000256" key="4">
    <source>
        <dbReference type="ARBA" id="ARBA00022490"/>
    </source>
</evidence>
<dbReference type="Pfam" id="PF13324">
    <property type="entry name" value="GCIP_N"/>
    <property type="match status" value="1"/>
</dbReference>
<dbReference type="GO" id="GO:0005737">
    <property type="term" value="C:cytoplasm"/>
    <property type="evidence" value="ECO:0007669"/>
    <property type="project" value="UniProtKB-SubCell"/>
</dbReference>
<evidence type="ECO:0000259" key="8">
    <source>
        <dbReference type="Pfam" id="PF20936"/>
    </source>
</evidence>
<dbReference type="PANTHER" id="PTHR15492">
    <property type="entry name" value="CYCLIN D1-BINDING PROTEIN 1"/>
    <property type="match status" value="1"/>
</dbReference>
<dbReference type="InterPro" id="IPR049318">
    <property type="entry name" value="GCIP_C"/>
</dbReference>
<evidence type="ECO:0000256" key="3">
    <source>
        <dbReference type="ARBA" id="ARBA00008940"/>
    </source>
</evidence>
<keyword evidence="10" id="KW-1185">Reference proteome</keyword>
<dbReference type="OrthoDB" id="41588at2759"/>
<dbReference type="GO" id="GO:0005634">
    <property type="term" value="C:nucleus"/>
    <property type="evidence" value="ECO:0007669"/>
    <property type="project" value="UniProtKB-SubCell"/>
</dbReference>
<dbReference type="Gene3D" id="1.20.1420.10">
    <property type="entry name" value="Talin, central domain"/>
    <property type="match status" value="1"/>
</dbReference>
<evidence type="ECO:0000313" key="9">
    <source>
        <dbReference type="EMBL" id="KAF5330732.1"/>
    </source>
</evidence>
<organism evidence="9 10">
    <name type="scientific">Psilocybe cf. subviscida</name>
    <dbReference type="NCBI Taxonomy" id="2480587"/>
    <lineage>
        <taxon>Eukaryota</taxon>
        <taxon>Fungi</taxon>
        <taxon>Dikarya</taxon>
        <taxon>Basidiomycota</taxon>
        <taxon>Agaricomycotina</taxon>
        <taxon>Agaricomycetes</taxon>
        <taxon>Agaricomycetidae</taxon>
        <taxon>Agaricales</taxon>
        <taxon>Agaricineae</taxon>
        <taxon>Strophariaceae</taxon>
        <taxon>Psilocybe</taxon>
    </lineage>
</organism>
<dbReference type="Gene3D" id="1.20.1410.10">
    <property type="entry name" value="I/LWEQ domain"/>
    <property type="match status" value="1"/>
</dbReference>
<dbReference type="Pfam" id="PF20936">
    <property type="entry name" value="GCIP_C"/>
    <property type="match status" value="1"/>
</dbReference>
<reference evidence="9 10" key="1">
    <citation type="journal article" date="2020" name="ISME J.">
        <title>Uncovering the hidden diversity of litter-decomposition mechanisms in mushroom-forming fungi.</title>
        <authorList>
            <person name="Floudas D."/>
            <person name="Bentzer J."/>
            <person name="Ahren D."/>
            <person name="Johansson T."/>
            <person name="Persson P."/>
            <person name="Tunlid A."/>
        </authorList>
    </citation>
    <scope>NUCLEOTIDE SEQUENCE [LARGE SCALE GENOMIC DNA]</scope>
    <source>
        <strain evidence="9 10">CBS 101986</strain>
    </source>
</reference>
<evidence type="ECO:0000256" key="1">
    <source>
        <dbReference type="ARBA" id="ARBA00004123"/>
    </source>
</evidence>
<evidence type="ECO:0000256" key="6">
    <source>
        <dbReference type="ARBA" id="ARBA00023306"/>
    </source>
</evidence>
<comment type="subcellular location">
    <subcellularLocation>
        <location evidence="2">Cytoplasm</location>
    </subcellularLocation>
    <subcellularLocation>
        <location evidence="1">Nucleus</location>
    </subcellularLocation>
</comment>
<sequence length="410" mass="45149">MTVHREPLKNPARHSSHVYAQFRCPFFLRWLIHHVITPVLLVFIMSDAQKATASLNLLVETCTVALSALNEDATDIADYPTADISVLRTDFISLLSILYAATTKVALSLKPSDPHHKASLVPLKDLTNNVSALVHSVRLIRRQEGFTIAKEYEGTTRDTVTAIRSLAQTLLSSSSNSTASEEYLMKAGGVHEIIEAARKPGVLSTNNREAVRKLWERDHGSLVDGFEEIKEICEPSEDDSDEADEDFLDDGWAELGASSKQKLSPREIQRADKVRAIAKLGVLLHKRIISDTLSSTSLKDNPVLDKLGGLSDKILAASDDLISSMYAPQQLPNVKLYLESYNAVVKDIRCMVAPRSDDTLEGQLGALPLASNSEPAKDKTRKWFTTCFDQMDKAVLNCQADLDSEESGSS</sequence>
<name>A0A8H5FBR2_9AGAR</name>
<evidence type="ECO:0000259" key="7">
    <source>
        <dbReference type="Pfam" id="PF13324"/>
    </source>
</evidence>
<proteinExistence type="inferred from homology"/>
<protein>
    <submittedName>
        <fullName evidence="9">Uncharacterized protein</fullName>
    </submittedName>
</protein>
<evidence type="ECO:0000313" key="10">
    <source>
        <dbReference type="Proteomes" id="UP000567179"/>
    </source>
</evidence>
<evidence type="ECO:0000256" key="2">
    <source>
        <dbReference type="ARBA" id="ARBA00004496"/>
    </source>
</evidence>
<gene>
    <name evidence="9" type="ORF">D9619_005758</name>
</gene>
<evidence type="ECO:0000256" key="5">
    <source>
        <dbReference type="ARBA" id="ARBA00023242"/>
    </source>
</evidence>
<keyword evidence="4" id="KW-0963">Cytoplasm</keyword>